<feature type="transmembrane region" description="Helical" evidence="6">
    <location>
        <begin position="60"/>
        <end position="84"/>
    </location>
</feature>
<evidence type="ECO:0000256" key="3">
    <source>
        <dbReference type="ARBA" id="ARBA00022989"/>
    </source>
</evidence>
<evidence type="ECO:0000256" key="6">
    <source>
        <dbReference type="SAM" id="Phobius"/>
    </source>
</evidence>
<evidence type="ECO:0000256" key="4">
    <source>
        <dbReference type="ARBA" id="ARBA00023136"/>
    </source>
</evidence>
<dbReference type="Pfam" id="PF09685">
    <property type="entry name" value="MamF_MmsF"/>
    <property type="match status" value="1"/>
</dbReference>
<feature type="region of interest" description="Disordered" evidence="5">
    <location>
        <begin position="1"/>
        <end position="45"/>
    </location>
</feature>
<reference evidence="7 8" key="1">
    <citation type="journal article" date="2016" name="Int. J. Syst. Evol. Microbiol.">
        <title>Lysobacter erysipheiresistens sp. nov., an antagonist of powdery mildew, isolated from tobacco-cultivated soil.</title>
        <authorList>
            <person name="Xie B."/>
            <person name="Li T."/>
            <person name="Lin X."/>
            <person name="Wang C.J."/>
            <person name="Chen Y.J."/>
            <person name="Liu W.J."/>
            <person name="Zhao Z.W."/>
        </authorList>
    </citation>
    <scope>NUCLEOTIDE SEQUENCE [LARGE SCALE GENOMIC DNA]</scope>
    <source>
        <strain evidence="7 8">RS-LYSO-3</strain>
    </source>
</reference>
<gene>
    <name evidence="7" type="ORF">SNE34_00875</name>
</gene>
<evidence type="ECO:0000256" key="2">
    <source>
        <dbReference type="ARBA" id="ARBA00022692"/>
    </source>
</evidence>
<name>A0ABU7YUU7_9GAMM</name>
<feature type="transmembrane region" description="Helical" evidence="6">
    <location>
        <begin position="125"/>
        <end position="148"/>
    </location>
</feature>
<keyword evidence="4 6" id="KW-0472">Membrane</keyword>
<keyword evidence="8" id="KW-1185">Reference proteome</keyword>
<keyword evidence="2 6" id="KW-0812">Transmembrane</keyword>
<evidence type="ECO:0000256" key="5">
    <source>
        <dbReference type="SAM" id="MobiDB-lite"/>
    </source>
</evidence>
<protein>
    <submittedName>
        <fullName evidence="7">DUF4870 domain-containing protein</fullName>
    </submittedName>
</protein>
<dbReference type="InterPro" id="IPR019109">
    <property type="entry name" value="MamF_MmsF"/>
</dbReference>
<feature type="transmembrane region" description="Helical" evidence="6">
    <location>
        <begin position="100"/>
        <end position="119"/>
    </location>
</feature>
<dbReference type="EMBL" id="JAXGFP010000001">
    <property type="protein sequence ID" value="MEG3182567.1"/>
    <property type="molecule type" value="Genomic_DNA"/>
</dbReference>
<accession>A0ABU7YUU7</accession>
<proteinExistence type="predicted"/>
<dbReference type="Proteomes" id="UP001355056">
    <property type="component" value="Unassembled WGS sequence"/>
</dbReference>
<keyword evidence="3 6" id="KW-1133">Transmembrane helix</keyword>
<comment type="subcellular location">
    <subcellularLocation>
        <location evidence="1">Membrane</location>
        <topology evidence="1">Multi-pass membrane protein</topology>
    </subcellularLocation>
</comment>
<evidence type="ECO:0000313" key="7">
    <source>
        <dbReference type="EMBL" id="MEG3182567.1"/>
    </source>
</evidence>
<evidence type="ECO:0000313" key="8">
    <source>
        <dbReference type="Proteomes" id="UP001355056"/>
    </source>
</evidence>
<organism evidence="7 8">
    <name type="scientific">Novilysobacter erysipheiresistens</name>
    <dbReference type="NCBI Taxonomy" id="1749332"/>
    <lineage>
        <taxon>Bacteria</taxon>
        <taxon>Pseudomonadati</taxon>
        <taxon>Pseudomonadota</taxon>
        <taxon>Gammaproteobacteria</taxon>
        <taxon>Lysobacterales</taxon>
        <taxon>Lysobacteraceae</taxon>
        <taxon>Novilysobacter</taxon>
    </lineage>
</organism>
<evidence type="ECO:0000256" key="1">
    <source>
        <dbReference type="ARBA" id="ARBA00004141"/>
    </source>
</evidence>
<feature type="compositionally biased region" description="Polar residues" evidence="5">
    <location>
        <begin position="1"/>
        <end position="13"/>
    </location>
</feature>
<sequence>MNPNENDPNQSSPGTPPPFDRPADTQSSRSQPPPMDEPASSNGFSSEQRQWGMFAHLSSLVGGLLTSAVGGWGTFIGPLIIWLVKKDTMPFVDDQGKEALNFNITVGIAMLALVLLSIVTLGIGLVIAIPAGVIIAIAWLVLTIIAGIKANEGVLYRYPLTLRLIK</sequence>
<comment type="caution">
    <text evidence="7">The sequence shown here is derived from an EMBL/GenBank/DDBJ whole genome shotgun (WGS) entry which is preliminary data.</text>
</comment>